<comment type="caution">
    <text evidence="2">The sequence shown here is derived from an EMBL/GenBank/DDBJ whole genome shotgun (WGS) entry which is preliminary data.</text>
</comment>
<dbReference type="EMBL" id="MU151731">
    <property type="protein sequence ID" value="KAF9441979.1"/>
    <property type="molecule type" value="Genomic_DNA"/>
</dbReference>
<feature type="compositionally biased region" description="Polar residues" evidence="1">
    <location>
        <begin position="10"/>
        <end position="20"/>
    </location>
</feature>
<evidence type="ECO:0000313" key="3">
    <source>
        <dbReference type="Proteomes" id="UP000807342"/>
    </source>
</evidence>
<evidence type="ECO:0000256" key="1">
    <source>
        <dbReference type="SAM" id="MobiDB-lite"/>
    </source>
</evidence>
<gene>
    <name evidence="2" type="ORF">P691DRAFT_811565</name>
</gene>
<accession>A0A9P5WZP2</accession>
<feature type="compositionally biased region" description="Basic and acidic residues" evidence="1">
    <location>
        <begin position="21"/>
        <end position="34"/>
    </location>
</feature>
<dbReference type="AlphaFoldDB" id="A0A9P5WZP2"/>
<feature type="region of interest" description="Disordered" evidence="1">
    <location>
        <begin position="1"/>
        <end position="34"/>
    </location>
</feature>
<protein>
    <submittedName>
        <fullName evidence="2">Uncharacterized protein</fullName>
    </submittedName>
</protein>
<dbReference type="Proteomes" id="UP000807342">
    <property type="component" value="Unassembled WGS sequence"/>
</dbReference>
<evidence type="ECO:0000313" key="2">
    <source>
        <dbReference type="EMBL" id="KAF9441979.1"/>
    </source>
</evidence>
<keyword evidence="3" id="KW-1185">Reference proteome</keyword>
<reference evidence="2" key="1">
    <citation type="submission" date="2020-11" db="EMBL/GenBank/DDBJ databases">
        <authorList>
            <consortium name="DOE Joint Genome Institute"/>
            <person name="Ahrendt S."/>
            <person name="Riley R."/>
            <person name="Andreopoulos W."/>
            <person name="Labutti K."/>
            <person name="Pangilinan J."/>
            <person name="Ruiz-Duenas F.J."/>
            <person name="Barrasa J.M."/>
            <person name="Sanchez-Garcia M."/>
            <person name="Camarero S."/>
            <person name="Miyauchi S."/>
            <person name="Serrano A."/>
            <person name="Linde D."/>
            <person name="Babiker R."/>
            <person name="Drula E."/>
            <person name="Ayuso-Fernandez I."/>
            <person name="Pacheco R."/>
            <person name="Padilla G."/>
            <person name="Ferreira P."/>
            <person name="Barriuso J."/>
            <person name="Kellner H."/>
            <person name="Castanera R."/>
            <person name="Alfaro M."/>
            <person name="Ramirez L."/>
            <person name="Pisabarro A.G."/>
            <person name="Kuo A."/>
            <person name="Tritt A."/>
            <person name="Lipzen A."/>
            <person name="He G."/>
            <person name="Yan M."/>
            <person name="Ng V."/>
            <person name="Cullen D."/>
            <person name="Martin F."/>
            <person name="Rosso M.-N."/>
            <person name="Henrissat B."/>
            <person name="Hibbett D."/>
            <person name="Martinez A.T."/>
            <person name="Grigoriev I.V."/>
        </authorList>
    </citation>
    <scope>NUCLEOTIDE SEQUENCE</scope>
    <source>
        <strain evidence="2">MF-IS2</strain>
    </source>
</reference>
<name>A0A9P5WZP2_9AGAR</name>
<organism evidence="2 3">
    <name type="scientific">Macrolepiota fuliginosa MF-IS2</name>
    <dbReference type="NCBI Taxonomy" id="1400762"/>
    <lineage>
        <taxon>Eukaryota</taxon>
        <taxon>Fungi</taxon>
        <taxon>Dikarya</taxon>
        <taxon>Basidiomycota</taxon>
        <taxon>Agaricomycotina</taxon>
        <taxon>Agaricomycetes</taxon>
        <taxon>Agaricomycetidae</taxon>
        <taxon>Agaricales</taxon>
        <taxon>Agaricineae</taxon>
        <taxon>Agaricaceae</taxon>
        <taxon>Macrolepiota</taxon>
    </lineage>
</organism>
<proteinExistence type="predicted"/>
<sequence length="70" mass="7725">MPNPMPFPSTPSVSGTQLSRPTDKNDTLELGLRDSEFGHEDMKWRRGGSGEWMYGSCITSRSVAKHSAPN</sequence>